<protein>
    <submittedName>
        <fullName evidence="2">Uncharacterized protein</fullName>
    </submittedName>
</protein>
<reference evidence="2" key="1">
    <citation type="submission" date="2020-11" db="EMBL/GenBank/DDBJ databases">
        <title>Bacterial whole genome sequence for Panacibacter sp. DH6.</title>
        <authorList>
            <person name="Le V."/>
            <person name="Ko S."/>
            <person name="Ahn C.-Y."/>
            <person name="Oh H.-M."/>
        </authorList>
    </citation>
    <scope>NUCLEOTIDE SEQUENCE</scope>
    <source>
        <strain evidence="2">DH6</strain>
    </source>
</reference>
<evidence type="ECO:0000256" key="1">
    <source>
        <dbReference type="SAM" id="MobiDB-lite"/>
    </source>
</evidence>
<evidence type="ECO:0000313" key="3">
    <source>
        <dbReference type="Proteomes" id="UP000628448"/>
    </source>
</evidence>
<accession>A0A931H000</accession>
<keyword evidence="3" id="KW-1185">Reference proteome</keyword>
<feature type="region of interest" description="Disordered" evidence="1">
    <location>
        <begin position="1"/>
        <end position="27"/>
    </location>
</feature>
<name>A0A931H000_9BACT</name>
<comment type="caution">
    <text evidence="2">The sequence shown here is derived from an EMBL/GenBank/DDBJ whole genome shotgun (WGS) entry which is preliminary data.</text>
</comment>
<proteinExistence type="predicted"/>
<gene>
    <name evidence="2" type="ORF">I5907_19375</name>
</gene>
<dbReference type="EMBL" id="JADWYR010000003">
    <property type="protein sequence ID" value="MBG9378408.1"/>
    <property type="molecule type" value="Genomic_DNA"/>
</dbReference>
<dbReference type="AlphaFoldDB" id="A0A931H000"/>
<organism evidence="2 3">
    <name type="scientific">Panacibacter microcysteis</name>
    <dbReference type="NCBI Taxonomy" id="2793269"/>
    <lineage>
        <taxon>Bacteria</taxon>
        <taxon>Pseudomonadati</taxon>
        <taxon>Bacteroidota</taxon>
        <taxon>Chitinophagia</taxon>
        <taxon>Chitinophagales</taxon>
        <taxon>Chitinophagaceae</taxon>
        <taxon>Panacibacter</taxon>
    </lineage>
</organism>
<evidence type="ECO:0000313" key="2">
    <source>
        <dbReference type="EMBL" id="MBG9378408.1"/>
    </source>
</evidence>
<sequence>MSQENVAAIPDKSSGIIGQVESPDHPATYHPNYSAGGLDCWPKDFIPDKQLRKAYLNA</sequence>
<dbReference type="Proteomes" id="UP000628448">
    <property type="component" value="Unassembled WGS sequence"/>
</dbReference>
<dbReference type="RefSeq" id="WP_196992513.1">
    <property type="nucleotide sequence ID" value="NZ_JADWYR010000003.1"/>
</dbReference>